<sequence length="395" mass="44520">MQFKVIQQSKKSLARLGVIKTAHGDLHTPAFFPVATQAVIKTLTSDNIKQIGFEGILANTYHLYLRPGEKIVNKMGGLHKFMNFNGVMATDSGGFQVFSLGAGIAHGVGKIAKIFPGPQQSKPSTPLFNSCDRRNRNMVRITEEGVYFRSHLDGSQHFLSPEKSMQIQQDLGADITFAFDECTSPLAGQEYTKKAMERTHRWAKRCLRAAQITKNKSLITKQGLFGIIQGGEYKKLREQSAKFIGGLDFNGFGIGGSLGKTKSKMYEILNWTIPLLPQEKPRHLLGIGYLEDFERAIKAGVDLFDCVYPTRFARHGIALTAKKKLNLNQNKFLIDKNPLDKTCTCPTCQNHTRSYICHLFRAKEITGQQLLTMHNLWFFKQFIDKIRQKIAMDKI</sequence>
<dbReference type="InterPro" id="IPR004803">
    <property type="entry name" value="TGT"/>
</dbReference>
<feature type="active site" description="Proton acceptor" evidence="4">
    <location>
        <position position="91"/>
    </location>
</feature>
<dbReference type="InterPro" id="IPR050076">
    <property type="entry name" value="ArchSynthase1/Queuine_TRR"/>
</dbReference>
<gene>
    <name evidence="4 6" type="primary">tgt</name>
    <name evidence="6" type="ORF">COU03_03610</name>
</gene>
<evidence type="ECO:0000259" key="5">
    <source>
        <dbReference type="Pfam" id="PF01702"/>
    </source>
</evidence>
<dbReference type="Pfam" id="PF01702">
    <property type="entry name" value="TGT"/>
    <property type="match status" value="2"/>
</dbReference>
<dbReference type="EC" id="2.4.2.29" evidence="4"/>
<comment type="similarity">
    <text evidence="4">Belongs to the queuine tRNA-ribosyltransferase family.</text>
</comment>
<feature type="binding site" evidence="4">
    <location>
        <position position="256"/>
    </location>
    <ligand>
        <name>substrate</name>
    </ligand>
</feature>
<dbReference type="InterPro" id="IPR036511">
    <property type="entry name" value="TGT-like_sf"/>
</dbReference>
<keyword evidence="4" id="KW-0862">Zinc</keyword>
<evidence type="ECO:0000256" key="4">
    <source>
        <dbReference type="HAMAP-Rule" id="MF_00168"/>
    </source>
</evidence>
<proteinExistence type="inferred from homology"/>
<accession>A0A2H0UXV5</accession>
<feature type="region of interest" description="RNA binding; important for wobble base 34 recognition" evidence="4">
    <location>
        <begin position="310"/>
        <end position="314"/>
    </location>
</feature>
<dbReference type="UniPathway" id="UPA00392"/>
<keyword evidence="2 4" id="KW-0808">Transferase</keyword>
<evidence type="ECO:0000256" key="3">
    <source>
        <dbReference type="ARBA" id="ARBA00022694"/>
    </source>
</evidence>
<dbReference type="Gene3D" id="3.20.20.105">
    <property type="entry name" value="Queuine tRNA-ribosyltransferase-like"/>
    <property type="match status" value="1"/>
</dbReference>
<keyword evidence="1 4" id="KW-0328">Glycosyltransferase</keyword>
<dbReference type="PANTHER" id="PTHR46499:SF1">
    <property type="entry name" value="QUEUINE TRNA-RIBOSYLTRANSFERASE"/>
    <property type="match status" value="1"/>
</dbReference>
<organism evidence="6 7">
    <name type="scientific">bacterium (Candidatus Gribaldobacteria) CG10_big_fil_rev_8_21_14_0_10_41_12</name>
    <dbReference type="NCBI Taxonomy" id="2014277"/>
    <lineage>
        <taxon>Bacteria</taxon>
        <taxon>Candidatus Gribaldobacteria</taxon>
    </lineage>
</organism>
<feature type="binding site" evidence="4">
    <location>
        <position position="345"/>
    </location>
    <ligand>
        <name>Zn(2+)</name>
        <dbReference type="ChEBI" id="CHEBI:29105"/>
    </ligand>
</feature>
<protein>
    <recommendedName>
        <fullName evidence="4">Queuine tRNA-ribosyltransferase</fullName>
        <ecNumber evidence="4">2.4.2.29</ecNumber>
    </recommendedName>
    <alternativeName>
        <fullName evidence="4">Guanine insertion enzyme</fullName>
    </alternativeName>
    <alternativeName>
        <fullName evidence="4">tRNA-guanine transglycosylase</fullName>
    </alternativeName>
</protein>
<comment type="caution">
    <text evidence="6">The sequence shown here is derived from an EMBL/GenBank/DDBJ whole genome shotgun (WGS) entry which is preliminary data.</text>
</comment>
<dbReference type="GO" id="GO:0046872">
    <property type="term" value="F:metal ion binding"/>
    <property type="evidence" value="ECO:0007669"/>
    <property type="project" value="UniProtKB-KW"/>
</dbReference>
<dbReference type="NCBIfam" id="TIGR00449">
    <property type="entry name" value="tgt_general"/>
    <property type="match status" value="1"/>
</dbReference>
<evidence type="ECO:0000256" key="2">
    <source>
        <dbReference type="ARBA" id="ARBA00022679"/>
    </source>
</evidence>
<feature type="domain" description="tRNA-guanine(15) transglycosylase-like" evidence="5">
    <location>
        <begin position="138"/>
        <end position="394"/>
    </location>
</feature>
<name>A0A2H0UXV5_9BACT</name>
<dbReference type="PANTHER" id="PTHR46499">
    <property type="entry name" value="QUEUINE TRNA-RIBOSYLTRANSFERASE"/>
    <property type="match status" value="1"/>
</dbReference>
<feature type="region of interest" description="RNA binding" evidence="4">
    <location>
        <begin position="286"/>
        <end position="292"/>
    </location>
</feature>
<dbReference type="InterPro" id="IPR002616">
    <property type="entry name" value="tRNA_ribo_trans-like"/>
</dbReference>
<dbReference type="GO" id="GO:0008479">
    <property type="term" value="F:tRNA-guanosine(34) queuine transglycosylase activity"/>
    <property type="evidence" value="ECO:0007669"/>
    <property type="project" value="UniProtKB-UniRule"/>
</dbReference>
<dbReference type="NCBIfam" id="TIGR00430">
    <property type="entry name" value="Q_tRNA_tgt"/>
    <property type="match status" value="1"/>
</dbReference>
<feature type="active site" description="Nucleophile" evidence="4">
    <location>
        <position position="305"/>
    </location>
</feature>
<feature type="binding site" evidence="4">
    <location>
        <begin position="91"/>
        <end position="95"/>
    </location>
    <ligand>
        <name>substrate</name>
    </ligand>
</feature>
<feature type="domain" description="tRNA-guanine(15) transglycosylase-like" evidence="5">
    <location>
        <begin position="13"/>
        <end position="101"/>
    </location>
</feature>
<keyword evidence="4" id="KW-0671">Queuosine biosynthesis</keyword>
<evidence type="ECO:0000313" key="6">
    <source>
        <dbReference type="EMBL" id="PIR90930.1"/>
    </source>
</evidence>
<keyword evidence="3 4" id="KW-0819">tRNA processing</keyword>
<dbReference type="HAMAP" id="MF_00168">
    <property type="entry name" value="Q_tRNA_Tgt"/>
    <property type="match status" value="1"/>
</dbReference>
<dbReference type="Proteomes" id="UP000228906">
    <property type="component" value="Unassembled WGS sequence"/>
</dbReference>
<feature type="binding site" evidence="4">
    <location>
        <position position="180"/>
    </location>
    <ligand>
        <name>substrate</name>
    </ligand>
</feature>
<dbReference type="GO" id="GO:0005737">
    <property type="term" value="C:cytoplasm"/>
    <property type="evidence" value="ECO:0007669"/>
    <property type="project" value="TreeGrafter"/>
</dbReference>
<evidence type="ECO:0000256" key="1">
    <source>
        <dbReference type="ARBA" id="ARBA00022676"/>
    </source>
</evidence>
<comment type="subunit">
    <text evidence="4">Homodimer. Within each dimer, one monomer is responsible for RNA recognition and catalysis, while the other monomer binds to the replacement base PreQ1.</text>
</comment>
<comment type="catalytic activity">
    <reaction evidence="4">
        <text>7-aminomethyl-7-carbaguanine + guanosine(34) in tRNA = 7-aminomethyl-7-carbaguanosine(34) in tRNA + guanine</text>
        <dbReference type="Rhea" id="RHEA:24104"/>
        <dbReference type="Rhea" id="RHEA-COMP:10341"/>
        <dbReference type="Rhea" id="RHEA-COMP:10342"/>
        <dbReference type="ChEBI" id="CHEBI:16235"/>
        <dbReference type="ChEBI" id="CHEBI:58703"/>
        <dbReference type="ChEBI" id="CHEBI:74269"/>
        <dbReference type="ChEBI" id="CHEBI:82833"/>
        <dbReference type="EC" id="2.4.2.29"/>
    </reaction>
</comment>
<comment type="function">
    <text evidence="4">Catalyzes the base-exchange of a guanine (G) residue with the queuine precursor 7-aminomethyl-7-deazaguanine (PreQ1) at position 34 (anticodon wobble position) in tRNAs with GU(N) anticodons (tRNA-Asp, -Asn, -His and -Tyr). Catalysis occurs through a double-displacement mechanism. The nucleophile active site attacks the C1' of nucleotide 34 to detach the guanine base from the RNA, forming a covalent enzyme-RNA intermediate. The proton acceptor active site deprotonates the incoming PreQ1, allowing a nucleophilic attack on the C1' of the ribose to form the product. After dissociation, two additional enzymatic reactions on the tRNA convert PreQ1 to queuine (Q), resulting in the hypermodified nucleoside queuosine (7-(((4,5-cis-dihydroxy-2-cyclopenten-1-yl)amino)methyl)-7-deazaguanosine).</text>
</comment>
<reference evidence="7" key="1">
    <citation type="submission" date="2017-09" db="EMBL/GenBank/DDBJ databases">
        <title>Depth-based differentiation of microbial function through sediment-hosted aquifers and enrichment of novel symbionts in the deep terrestrial subsurface.</title>
        <authorList>
            <person name="Probst A.J."/>
            <person name="Ladd B."/>
            <person name="Jarett J.K."/>
            <person name="Geller-Mcgrath D.E."/>
            <person name="Sieber C.M.K."/>
            <person name="Emerson J.B."/>
            <person name="Anantharaman K."/>
            <person name="Thomas B.C."/>
            <person name="Malmstrom R."/>
            <person name="Stieglmeier M."/>
            <person name="Klingl A."/>
            <person name="Woyke T."/>
            <person name="Ryan C.M."/>
            <person name="Banfield J.F."/>
        </authorList>
    </citation>
    <scope>NUCLEOTIDE SEQUENCE [LARGE SCALE GENOMIC DNA]</scope>
</reference>
<keyword evidence="4" id="KW-0479">Metal-binding</keyword>
<feature type="binding site" evidence="4">
    <location>
        <position position="374"/>
    </location>
    <ligand>
        <name>Zn(2+)</name>
        <dbReference type="ChEBI" id="CHEBI:29105"/>
    </ligand>
</feature>
<dbReference type="AlphaFoldDB" id="A0A2H0UXV5"/>
<comment type="pathway">
    <text evidence="4">tRNA modification; tRNA-queuosine biosynthesis.</text>
</comment>
<feature type="binding site" evidence="4">
    <location>
        <position position="343"/>
    </location>
    <ligand>
        <name>Zn(2+)</name>
        <dbReference type="ChEBI" id="CHEBI:29105"/>
    </ligand>
</feature>
<dbReference type="SUPFAM" id="SSF51713">
    <property type="entry name" value="tRNA-guanine transglycosylase"/>
    <property type="match status" value="1"/>
</dbReference>
<feature type="binding site" evidence="4">
    <location>
        <position position="229"/>
    </location>
    <ligand>
        <name>substrate</name>
    </ligand>
</feature>
<evidence type="ECO:0000313" key="7">
    <source>
        <dbReference type="Proteomes" id="UP000228906"/>
    </source>
</evidence>
<dbReference type="EMBL" id="PFAV01000067">
    <property type="protein sequence ID" value="PIR90930.1"/>
    <property type="molecule type" value="Genomic_DNA"/>
</dbReference>
<dbReference type="GO" id="GO:0008616">
    <property type="term" value="P:tRNA queuosine(34) biosynthetic process"/>
    <property type="evidence" value="ECO:0007669"/>
    <property type="project" value="UniProtKB-UniRule"/>
</dbReference>
<feature type="binding site" evidence="4">
    <location>
        <position position="348"/>
    </location>
    <ligand>
        <name>Zn(2+)</name>
        <dbReference type="ChEBI" id="CHEBI:29105"/>
    </ligand>
</feature>
<comment type="cofactor">
    <cofactor evidence="4">
        <name>Zn(2+)</name>
        <dbReference type="ChEBI" id="CHEBI:29105"/>
    </cofactor>
    <text evidence="4">Binds 1 zinc ion per subunit.</text>
</comment>